<reference evidence="1" key="2">
    <citation type="submission" date="2018-05" db="EMBL/GenBank/DDBJ databases">
        <title>OgluRS3 (Oryza glumaepatula Reference Sequence Version 3).</title>
        <authorList>
            <person name="Zhang J."/>
            <person name="Kudrna D."/>
            <person name="Lee S."/>
            <person name="Talag J."/>
            <person name="Welchert J."/>
            <person name="Wing R.A."/>
        </authorList>
    </citation>
    <scope>NUCLEOTIDE SEQUENCE [LARGE SCALE GENOMIC DNA]</scope>
</reference>
<dbReference type="EnsemblPlants" id="OGLUM05G16100.1">
    <property type="protein sequence ID" value="OGLUM05G16100.1"/>
    <property type="gene ID" value="OGLUM05G16100"/>
</dbReference>
<organism evidence="1">
    <name type="scientific">Oryza glumipatula</name>
    <dbReference type="NCBI Taxonomy" id="40148"/>
    <lineage>
        <taxon>Eukaryota</taxon>
        <taxon>Viridiplantae</taxon>
        <taxon>Streptophyta</taxon>
        <taxon>Embryophyta</taxon>
        <taxon>Tracheophyta</taxon>
        <taxon>Spermatophyta</taxon>
        <taxon>Magnoliopsida</taxon>
        <taxon>Liliopsida</taxon>
        <taxon>Poales</taxon>
        <taxon>Poaceae</taxon>
        <taxon>BOP clade</taxon>
        <taxon>Oryzoideae</taxon>
        <taxon>Oryzeae</taxon>
        <taxon>Oryzinae</taxon>
        <taxon>Oryza</taxon>
    </lineage>
</organism>
<protein>
    <recommendedName>
        <fullName evidence="3">Zinc finger GRF-type domain-containing protein</fullName>
    </recommendedName>
</protein>
<evidence type="ECO:0000313" key="2">
    <source>
        <dbReference type="Proteomes" id="UP000026961"/>
    </source>
</evidence>
<keyword evidence="2" id="KW-1185">Reference proteome</keyword>
<accession>A0A0D9ZYQ7</accession>
<name>A0A0D9ZYQ7_9ORYZ</name>
<proteinExistence type="predicted"/>
<dbReference type="Gramene" id="OGLUM05G16100.1">
    <property type="protein sequence ID" value="OGLUM05G16100.1"/>
    <property type="gene ID" value="OGLUM05G16100"/>
</dbReference>
<sequence length="206" mass="23867">MERRFGVASEEGSSSLPGLIGATRYPIGPSGLTLVRCPCCGSEVVECRSWRQGGHIFFKCEDNEQFVPNCCTFFKWIKSYKKMVEAMELNYPDEAVSDVAMPMVADIVEKRPNSVTDAKIEKLARLMQILVFMNCSTLVFVLIWQQRTSNPFRFRQRSKFSHITKGHRFRSKFRHYRFRFGEVQIQTLHTNIQIFQAKDMTDSDIT</sequence>
<dbReference type="HOGENOM" id="CLU_081979_0_0_1"/>
<evidence type="ECO:0008006" key="3">
    <source>
        <dbReference type="Google" id="ProtNLM"/>
    </source>
</evidence>
<reference evidence="1" key="1">
    <citation type="submission" date="2015-04" db="UniProtKB">
        <authorList>
            <consortium name="EnsemblPlants"/>
        </authorList>
    </citation>
    <scope>IDENTIFICATION</scope>
</reference>
<dbReference type="eggNOG" id="ENOG502R4QA">
    <property type="taxonomic scope" value="Eukaryota"/>
</dbReference>
<evidence type="ECO:0000313" key="1">
    <source>
        <dbReference type="EnsemblPlants" id="OGLUM05G16100.1"/>
    </source>
</evidence>
<dbReference type="Proteomes" id="UP000026961">
    <property type="component" value="Chromosome 5"/>
</dbReference>
<dbReference type="AlphaFoldDB" id="A0A0D9ZYQ7"/>